<feature type="binding site" evidence="12">
    <location>
        <begin position="240"/>
        <end position="241"/>
    </location>
    <ligand>
        <name>ATP</name>
        <dbReference type="ChEBI" id="CHEBI:30616"/>
    </ligand>
</feature>
<feature type="compositionally biased region" description="Low complexity" evidence="14">
    <location>
        <begin position="638"/>
        <end position="655"/>
    </location>
</feature>
<evidence type="ECO:0000256" key="9">
    <source>
        <dbReference type="ARBA" id="ARBA00022842"/>
    </source>
</evidence>
<feature type="compositionally biased region" description="Low complexity" evidence="14">
    <location>
        <begin position="605"/>
        <end position="614"/>
    </location>
</feature>
<dbReference type="GO" id="GO:0005524">
    <property type="term" value="F:ATP binding"/>
    <property type="evidence" value="ECO:0007669"/>
    <property type="project" value="UniProtKB-UniRule"/>
</dbReference>
<evidence type="ECO:0000256" key="11">
    <source>
        <dbReference type="PIRNR" id="PIRNR018425"/>
    </source>
</evidence>
<dbReference type="PANTHER" id="PTHR10682">
    <property type="entry name" value="POLY A POLYMERASE"/>
    <property type="match status" value="1"/>
</dbReference>
<dbReference type="GO" id="GO:0031123">
    <property type="term" value="P:RNA 3'-end processing"/>
    <property type="evidence" value="ECO:0007669"/>
    <property type="project" value="InterPro"/>
</dbReference>
<evidence type="ECO:0000313" key="19">
    <source>
        <dbReference type="Proteomes" id="UP001217918"/>
    </source>
</evidence>
<dbReference type="CDD" id="cd05402">
    <property type="entry name" value="NT_PAP_TUTase"/>
    <property type="match status" value="1"/>
</dbReference>
<feature type="binding site" evidence="12">
    <location>
        <position position="231"/>
    </location>
    <ligand>
        <name>ATP</name>
        <dbReference type="ChEBI" id="CHEBI:30616"/>
    </ligand>
</feature>
<name>A0AAD9M8Q9_9PEZI</name>
<dbReference type="SUPFAM" id="SSF55003">
    <property type="entry name" value="PAP/Archaeal CCA-adding enzyme, C-terminal domain"/>
    <property type="match status" value="1"/>
</dbReference>
<evidence type="ECO:0000259" key="17">
    <source>
        <dbReference type="Pfam" id="PF20750"/>
    </source>
</evidence>
<keyword evidence="9 13" id="KW-0460">Magnesium</keyword>
<keyword evidence="10 11" id="KW-0539">Nucleus</keyword>
<comment type="cofactor">
    <cofactor evidence="1">
        <name>Mn(2+)</name>
        <dbReference type="ChEBI" id="CHEBI:29035"/>
    </cofactor>
</comment>
<dbReference type="GO" id="GO:0005634">
    <property type="term" value="C:nucleus"/>
    <property type="evidence" value="ECO:0007669"/>
    <property type="project" value="UniProtKB-SubCell"/>
</dbReference>
<dbReference type="Pfam" id="PF04928">
    <property type="entry name" value="PAP_central"/>
    <property type="match status" value="1"/>
</dbReference>
<feature type="region of interest" description="Disordered" evidence="14">
    <location>
        <begin position="459"/>
        <end position="492"/>
    </location>
</feature>
<dbReference type="GO" id="GO:0046872">
    <property type="term" value="F:metal ion binding"/>
    <property type="evidence" value="ECO:0007669"/>
    <property type="project" value="UniProtKB-KW"/>
</dbReference>
<keyword evidence="8 11" id="KW-0067">ATP-binding</keyword>
<dbReference type="GO" id="GO:0006397">
    <property type="term" value="P:mRNA processing"/>
    <property type="evidence" value="ECO:0007669"/>
    <property type="project" value="UniProtKB-KW"/>
</dbReference>
<sequence>MAERKFLGQTPPMRETLSTEMEKRSNEALRRELRDQGTFESPLATQTREEVIAALRPIANRFVRMVAEEREPNNATLIRDARGFIFTYGSYRLGVVGPGSDIDTIVVAPNYVTLDDFFKIFPKLLTDMTKPGEIEDLKPVPTAFVPIIKFEFRGISIDLIFSAIKSRKQLPPDPNWSLKDVSILRGMDDTLVSALNGPRVTDAILELVPEQATFKLALRAIKLWAKRRGLYGQIYSYPGGVAWAIAVARVCQLYPRVTASVIVNKFFFVMDSWRWPLPVLLTDPVDENLGLRTWNPTIYGGNRRHIMPIITPVYPSFCTTHNVIKSSLAVTQREFKRGLELTDQMVECKRPWEELFERHTFFTQDYKYYLTVTSISRDKEAHKPWSGYIESRFRHLAADAENNEAIALARPSMDVFDRAHVCKSKADYDAVLGGSLAFVVKEENLAKIKAELEARAQGDGTLSTEAAAAKKEQTKVEPGTEMQRSKTEGVKSATNGAVVDGASGKPAESRFLVYTTTHFIGLQLRERKKDHCASQKGGGTQVDLSGSCNKFMSDCFKSELYEPRVNDLRINYIKNFDLPTDVFKPGEAKPTRRLKQPPPPPPQQKQPQPHQQQQNGKKRSASSDDTNPNAAKKRPTPQQQQQQQQAAAASASASA</sequence>
<dbReference type="AlphaFoldDB" id="A0AAD9M8Q9"/>
<feature type="binding site" evidence="12">
    <location>
        <begin position="101"/>
        <end position="103"/>
    </location>
    <ligand>
        <name>ATP</name>
        <dbReference type="ChEBI" id="CHEBI:30616"/>
    </ligand>
</feature>
<evidence type="ECO:0000256" key="4">
    <source>
        <dbReference type="ARBA" id="ARBA00022664"/>
    </source>
</evidence>
<evidence type="ECO:0000256" key="10">
    <source>
        <dbReference type="ARBA" id="ARBA00023242"/>
    </source>
</evidence>
<dbReference type="PIRSF" id="PIRSF018425">
    <property type="entry name" value="PolyA_polymerase"/>
    <property type="match status" value="1"/>
</dbReference>
<dbReference type="InterPro" id="IPR007012">
    <property type="entry name" value="PolA_pol_cen_dom"/>
</dbReference>
<evidence type="ECO:0000256" key="13">
    <source>
        <dbReference type="PIRSR" id="PIRSR018425-2"/>
    </source>
</evidence>
<evidence type="ECO:0000259" key="16">
    <source>
        <dbReference type="Pfam" id="PF04928"/>
    </source>
</evidence>
<evidence type="ECO:0000259" key="15">
    <source>
        <dbReference type="Pfam" id="PF04926"/>
    </source>
</evidence>
<gene>
    <name evidence="18" type="ORF">P8C59_000375</name>
</gene>
<dbReference type="Proteomes" id="UP001217918">
    <property type="component" value="Unassembled WGS sequence"/>
</dbReference>
<accession>A0AAD9M8Q9</accession>
<dbReference type="GO" id="GO:1990817">
    <property type="term" value="F:poly(A) RNA polymerase activity"/>
    <property type="evidence" value="ECO:0007669"/>
    <property type="project" value="UniProtKB-UniRule"/>
</dbReference>
<dbReference type="EC" id="2.7.7.19" evidence="11"/>
<dbReference type="InterPro" id="IPR011068">
    <property type="entry name" value="NuclTrfase_I-like_C"/>
</dbReference>
<evidence type="ECO:0000256" key="3">
    <source>
        <dbReference type="ARBA" id="ARBA00010912"/>
    </source>
</evidence>
<dbReference type="PANTHER" id="PTHR10682:SF10">
    <property type="entry name" value="POLYNUCLEOTIDE ADENYLYLTRANSFERASE"/>
    <property type="match status" value="1"/>
</dbReference>
<comment type="similarity">
    <text evidence="3 11">Belongs to the poly(A) polymerase family.</text>
</comment>
<dbReference type="InterPro" id="IPR007010">
    <property type="entry name" value="PolA_pol_RNA-bd_dom"/>
</dbReference>
<keyword evidence="5 11" id="KW-0808">Transferase</keyword>
<dbReference type="Gene3D" id="3.30.460.10">
    <property type="entry name" value="Beta Polymerase, domain 2"/>
    <property type="match status" value="1"/>
</dbReference>
<evidence type="ECO:0000313" key="18">
    <source>
        <dbReference type="EMBL" id="KAK2066570.1"/>
    </source>
</evidence>
<evidence type="ECO:0000256" key="14">
    <source>
        <dbReference type="SAM" id="MobiDB-lite"/>
    </source>
</evidence>
<feature type="binding site" evidence="12">
    <location>
        <position position="158"/>
    </location>
    <ligand>
        <name>ATP</name>
        <dbReference type="ChEBI" id="CHEBI:30616"/>
    </ligand>
</feature>
<dbReference type="FunFam" id="1.10.1410.10:FF:000001">
    <property type="entry name" value="Putative poly(A) polymerase gamma"/>
    <property type="match status" value="1"/>
</dbReference>
<feature type="binding site" evidence="13">
    <location>
        <position position="103"/>
    </location>
    <ligand>
        <name>Mg(2+)</name>
        <dbReference type="ChEBI" id="CHEBI:18420"/>
        <label>1</label>
        <note>catalytic</note>
    </ligand>
</feature>
<dbReference type="Pfam" id="PF20750">
    <property type="entry name" value="PAP_NTPase"/>
    <property type="match status" value="1"/>
</dbReference>
<protein>
    <recommendedName>
        <fullName evidence="11">Poly(A) polymerase</fullName>
        <ecNumber evidence="11">2.7.7.19</ecNumber>
    </recommendedName>
</protein>
<feature type="domain" description="Poly(A) polymerase RNA-binding" evidence="15">
    <location>
        <begin position="360"/>
        <end position="591"/>
    </location>
</feature>
<comment type="subcellular location">
    <subcellularLocation>
        <location evidence="2 11">Nucleus</location>
    </subcellularLocation>
</comment>
<dbReference type="InterPro" id="IPR043519">
    <property type="entry name" value="NT_sf"/>
</dbReference>
<evidence type="ECO:0000256" key="12">
    <source>
        <dbReference type="PIRSR" id="PIRSR018425-1"/>
    </source>
</evidence>
<feature type="binding site" evidence="13">
    <location>
        <position position="101"/>
    </location>
    <ligand>
        <name>Mg(2+)</name>
        <dbReference type="ChEBI" id="CHEBI:18420"/>
        <label>1</label>
        <note>catalytic</note>
    </ligand>
</feature>
<comment type="catalytic activity">
    <reaction evidence="11">
        <text>RNA(n) + ATP = RNA(n)-3'-adenine ribonucleotide + diphosphate</text>
        <dbReference type="Rhea" id="RHEA:11332"/>
        <dbReference type="Rhea" id="RHEA-COMP:14527"/>
        <dbReference type="Rhea" id="RHEA-COMP:17347"/>
        <dbReference type="ChEBI" id="CHEBI:30616"/>
        <dbReference type="ChEBI" id="CHEBI:33019"/>
        <dbReference type="ChEBI" id="CHEBI:140395"/>
        <dbReference type="ChEBI" id="CHEBI:173115"/>
        <dbReference type="EC" id="2.7.7.19"/>
    </reaction>
</comment>
<evidence type="ECO:0000256" key="2">
    <source>
        <dbReference type="ARBA" id="ARBA00004123"/>
    </source>
</evidence>
<reference evidence="18" key="1">
    <citation type="journal article" date="2023" name="Mol. Plant Microbe Interact.">
        <title>Elucidating the Obligate Nature and Biological Capacity of an Invasive Fungal Corn Pathogen.</title>
        <authorList>
            <person name="MacCready J.S."/>
            <person name="Roggenkamp E.M."/>
            <person name="Gdanetz K."/>
            <person name="Chilvers M.I."/>
        </authorList>
    </citation>
    <scope>NUCLEOTIDE SEQUENCE</scope>
    <source>
        <strain evidence="18">PM02</strain>
    </source>
</reference>
<feature type="region of interest" description="Disordered" evidence="14">
    <location>
        <begin position="1"/>
        <end position="21"/>
    </location>
</feature>
<feature type="binding site" evidence="12">
    <location>
        <position position="222"/>
    </location>
    <ligand>
        <name>ATP</name>
        <dbReference type="ChEBI" id="CHEBI:30616"/>
    </ligand>
</feature>
<comment type="function">
    <text evidence="11">Polymerase that creates the 3'-poly(A) tail of mRNA's.</text>
</comment>
<dbReference type="Gene3D" id="1.10.1410.10">
    <property type="match status" value="1"/>
</dbReference>
<dbReference type="Gene3D" id="3.30.70.590">
    <property type="entry name" value="Poly(A) polymerase predicted RNA binding domain"/>
    <property type="match status" value="1"/>
</dbReference>
<keyword evidence="6 13" id="KW-0479">Metal-binding</keyword>
<evidence type="ECO:0000256" key="1">
    <source>
        <dbReference type="ARBA" id="ARBA00001936"/>
    </source>
</evidence>
<feature type="region of interest" description="Disordered" evidence="14">
    <location>
        <begin position="579"/>
        <end position="655"/>
    </location>
</feature>
<dbReference type="EMBL" id="JAQQPM010000001">
    <property type="protein sequence ID" value="KAK2066570.1"/>
    <property type="molecule type" value="Genomic_DNA"/>
</dbReference>
<dbReference type="InterPro" id="IPR014492">
    <property type="entry name" value="PolyA_polymerase"/>
</dbReference>
<proteinExistence type="inferred from homology"/>
<feature type="binding site" evidence="13">
    <location>
        <position position="101"/>
    </location>
    <ligand>
        <name>Mg(2+)</name>
        <dbReference type="ChEBI" id="CHEBI:18420"/>
        <label>2</label>
        <note>catalytic</note>
    </ligand>
</feature>
<evidence type="ECO:0000256" key="6">
    <source>
        <dbReference type="ARBA" id="ARBA00022723"/>
    </source>
</evidence>
<dbReference type="SUPFAM" id="SSF81301">
    <property type="entry name" value="Nucleotidyltransferase"/>
    <property type="match status" value="1"/>
</dbReference>
<feature type="domain" description="Poly(A) polymerase nucleotidyltransferase" evidence="17">
    <location>
        <begin position="8"/>
        <end position="208"/>
    </location>
</feature>
<comment type="cofactor">
    <cofactor evidence="13">
        <name>Mg(2+)</name>
        <dbReference type="ChEBI" id="CHEBI:18420"/>
    </cofactor>
    <text evidence="13">Binds 2 magnesium ions. Also active with manganese.</text>
</comment>
<feature type="binding site" evidence="13">
    <location>
        <position position="158"/>
    </location>
    <ligand>
        <name>Mg(2+)</name>
        <dbReference type="ChEBI" id="CHEBI:18420"/>
        <label>2</label>
        <note>catalytic</note>
    </ligand>
</feature>
<evidence type="ECO:0000256" key="7">
    <source>
        <dbReference type="ARBA" id="ARBA00022741"/>
    </source>
</evidence>
<evidence type="ECO:0000256" key="8">
    <source>
        <dbReference type="ARBA" id="ARBA00022840"/>
    </source>
</evidence>
<dbReference type="GO" id="GO:0003723">
    <property type="term" value="F:RNA binding"/>
    <property type="evidence" value="ECO:0007669"/>
    <property type="project" value="UniProtKB-UniRule"/>
</dbReference>
<feature type="binding site" evidence="13">
    <location>
        <position position="103"/>
    </location>
    <ligand>
        <name>Mg(2+)</name>
        <dbReference type="ChEBI" id="CHEBI:18420"/>
        <label>2</label>
        <note>catalytic</note>
    </ligand>
</feature>
<keyword evidence="19" id="KW-1185">Reference proteome</keyword>
<dbReference type="SUPFAM" id="SSF81631">
    <property type="entry name" value="PAP/OAS1 substrate-binding domain"/>
    <property type="match status" value="1"/>
</dbReference>
<feature type="domain" description="Poly(A) polymerase central" evidence="16">
    <location>
        <begin position="213"/>
        <end position="358"/>
    </location>
</feature>
<keyword evidence="4 11" id="KW-0507">mRNA processing</keyword>
<comment type="caution">
    <text evidence="18">The sequence shown here is derived from an EMBL/GenBank/DDBJ whole genome shotgun (WGS) entry which is preliminary data.</text>
</comment>
<dbReference type="Pfam" id="PF04926">
    <property type="entry name" value="PAP_RNA-bind"/>
    <property type="match status" value="1"/>
</dbReference>
<organism evidence="18 19">
    <name type="scientific">Phyllachora maydis</name>
    <dbReference type="NCBI Taxonomy" id="1825666"/>
    <lineage>
        <taxon>Eukaryota</taxon>
        <taxon>Fungi</taxon>
        <taxon>Dikarya</taxon>
        <taxon>Ascomycota</taxon>
        <taxon>Pezizomycotina</taxon>
        <taxon>Sordariomycetes</taxon>
        <taxon>Sordariomycetidae</taxon>
        <taxon>Phyllachorales</taxon>
        <taxon>Phyllachoraceae</taxon>
        <taxon>Phyllachora</taxon>
    </lineage>
</organism>
<evidence type="ECO:0000256" key="5">
    <source>
        <dbReference type="ARBA" id="ARBA00022679"/>
    </source>
</evidence>
<dbReference type="InterPro" id="IPR048840">
    <property type="entry name" value="PolA_pol_NTPase"/>
</dbReference>
<keyword evidence="7 11" id="KW-0547">Nucleotide-binding</keyword>